<evidence type="ECO:0000256" key="1">
    <source>
        <dbReference type="ARBA" id="ARBA00004613"/>
    </source>
</evidence>
<name>A0ABR1CQP1_NECAM</name>
<feature type="chain" id="PRO_5045715225" description="NTR domain-containing protein" evidence="4">
    <location>
        <begin position="20"/>
        <end position="114"/>
    </location>
</feature>
<accession>A0ABR1CQP1</accession>
<evidence type="ECO:0000313" key="6">
    <source>
        <dbReference type="EMBL" id="KAK6740395.1"/>
    </source>
</evidence>
<organism evidence="6 7">
    <name type="scientific">Necator americanus</name>
    <name type="common">Human hookworm</name>
    <dbReference type="NCBI Taxonomy" id="51031"/>
    <lineage>
        <taxon>Eukaryota</taxon>
        <taxon>Metazoa</taxon>
        <taxon>Ecdysozoa</taxon>
        <taxon>Nematoda</taxon>
        <taxon>Chromadorea</taxon>
        <taxon>Rhabditida</taxon>
        <taxon>Rhabditina</taxon>
        <taxon>Rhabditomorpha</taxon>
        <taxon>Strongyloidea</taxon>
        <taxon>Ancylostomatidae</taxon>
        <taxon>Bunostominae</taxon>
        <taxon>Necator</taxon>
    </lineage>
</organism>
<feature type="signal peptide" evidence="4">
    <location>
        <begin position="1"/>
        <end position="19"/>
    </location>
</feature>
<evidence type="ECO:0000256" key="2">
    <source>
        <dbReference type="ARBA" id="ARBA00022525"/>
    </source>
</evidence>
<keyword evidence="7" id="KW-1185">Reference proteome</keyword>
<evidence type="ECO:0000256" key="3">
    <source>
        <dbReference type="ARBA" id="ARBA00023157"/>
    </source>
</evidence>
<reference evidence="6 7" key="1">
    <citation type="submission" date="2023-08" db="EMBL/GenBank/DDBJ databases">
        <title>A Necator americanus chromosomal reference genome.</title>
        <authorList>
            <person name="Ilik V."/>
            <person name="Petrzelkova K.J."/>
            <person name="Pardy F."/>
            <person name="Fuh T."/>
            <person name="Niatou-Singa F.S."/>
            <person name="Gouil Q."/>
            <person name="Baker L."/>
            <person name="Ritchie M.E."/>
            <person name="Jex A.R."/>
            <person name="Gazzola D."/>
            <person name="Li H."/>
            <person name="Toshio Fujiwara R."/>
            <person name="Zhan B."/>
            <person name="Aroian R.V."/>
            <person name="Pafco B."/>
            <person name="Schwarz E.M."/>
        </authorList>
    </citation>
    <scope>NUCLEOTIDE SEQUENCE [LARGE SCALE GENOMIC DNA]</scope>
    <source>
        <strain evidence="6 7">Aroian</strain>
        <tissue evidence="6">Whole animal</tissue>
    </source>
</reference>
<evidence type="ECO:0000259" key="5">
    <source>
        <dbReference type="PROSITE" id="PS50189"/>
    </source>
</evidence>
<gene>
    <name evidence="6" type="primary">Necator_chrIII.g9464</name>
    <name evidence="6" type="ORF">RB195_008699</name>
</gene>
<dbReference type="EMBL" id="JAVFWL010000003">
    <property type="protein sequence ID" value="KAK6740395.1"/>
    <property type="molecule type" value="Genomic_DNA"/>
</dbReference>
<evidence type="ECO:0000256" key="4">
    <source>
        <dbReference type="SAM" id="SignalP"/>
    </source>
</evidence>
<dbReference type="Proteomes" id="UP001303046">
    <property type="component" value="Unassembled WGS sequence"/>
</dbReference>
<dbReference type="InterPro" id="IPR018933">
    <property type="entry name" value="Netrin_module_non-TIMP"/>
</dbReference>
<dbReference type="InterPro" id="IPR001134">
    <property type="entry name" value="Netrin_domain"/>
</dbReference>
<keyword evidence="3" id="KW-1015">Disulfide bond</keyword>
<sequence length="114" mass="12578">MKGLLILVICLSSAYRSNCKSSGICRYYGFAVQAKVTEVSSACCSAAYPQGRFIYKVEIEGTYKGDMEYGKSYMLYTSPSSCECNGLDRDKTYLLIGYTDGGNRKLSLCVSKYA</sequence>
<dbReference type="PROSITE" id="PS50189">
    <property type="entry name" value="NTR"/>
    <property type="match status" value="1"/>
</dbReference>
<protein>
    <recommendedName>
        <fullName evidence="5">NTR domain-containing protein</fullName>
    </recommendedName>
</protein>
<feature type="domain" description="NTR" evidence="5">
    <location>
        <begin position="10"/>
        <end position="114"/>
    </location>
</feature>
<dbReference type="Pfam" id="PF01759">
    <property type="entry name" value="NTR"/>
    <property type="match status" value="1"/>
</dbReference>
<keyword evidence="4" id="KW-0732">Signal</keyword>
<evidence type="ECO:0000313" key="7">
    <source>
        <dbReference type="Proteomes" id="UP001303046"/>
    </source>
</evidence>
<comment type="subcellular location">
    <subcellularLocation>
        <location evidence="1">Secreted</location>
    </subcellularLocation>
</comment>
<keyword evidence="2" id="KW-0964">Secreted</keyword>
<dbReference type="Gene3D" id="2.40.50.120">
    <property type="match status" value="1"/>
</dbReference>
<proteinExistence type="predicted"/>
<comment type="caution">
    <text evidence="6">The sequence shown here is derived from an EMBL/GenBank/DDBJ whole genome shotgun (WGS) entry which is preliminary data.</text>
</comment>
<dbReference type="SUPFAM" id="SSF50242">
    <property type="entry name" value="TIMP-like"/>
    <property type="match status" value="1"/>
</dbReference>
<dbReference type="InterPro" id="IPR008993">
    <property type="entry name" value="TIMP-like_OB-fold"/>
</dbReference>